<organism evidence="3 4">
    <name type="scientific">Batillaria attramentaria</name>
    <dbReference type="NCBI Taxonomy" id="370345"/>
    <lineage>
        <taxon>Eukaryota</taxon>
        <taxon>Metazoa</taxon>
        <taxon>Spiralia</taxon>
        <taxon>Lophotrochozoa</taxon>
        <taxon>Mollusca</taxon>
        <taxon>Gastropoda</taxon>
        <taxon>Caenogastropoda</taxon>
        <taxon>Sorbeoconcha</taxon>
        <taxon>Cerithioidea</taxon>
        <taxon>Batillariidae</taxon>
        <taxon>Batillaria</taxon>
    </lineage>
</organism>
<evidence type="ECO:0000256" key="2">
    <source>
        <dbReference type="SAM" id="MobiDB-lite"/>
    </source>
</evidence>
<feature type="compositionally biased region" description="Polar residues" evidence="2">
    <location>
        <begin position="212"/>
        <end position="233"/>
    </location>
</feature>
<accession>A0ABD0J436</accession>
<reference evidence="3 4" key="1">
    <citation type="journal article" date="2023" name="Sci. Data">
        <title>Genome assembly of the Korean intertidal mud-creeper Batillaria attramentaria.</title>
        <authorList>
            <person name="Patra A.K."/>
            <person name="Ho P.T."/>
            <person name="Jun S."/>
            <person name="Lee S.J."/>
            <person name="Kim Y."/>
            <person name="Won Y.J."/>
        </authorList>
    </citation>
    <scope>NUCLEOTIDE SEQUENCE [LARGE SCALE GENOMIC DNA]</scope>
    <source>
        <strain evidence="3">Wonlab-2016</strain>
    </source>
</reference>
<sequence>MADNENAQESQRESRLENTGVQLEEISSILETCTPPDVIVQKQLRDVILIQSATVEHLHQSVTGHESFMRDHLVSKEEHFSKLKDLEAEQQSHAQTKLKLMEVTDKLDFTLGEVEILNKQMAKEKETFQQIMDSMRSQIAKGNSWNEQLDAKYSVSQKQCQELEARLATREATIASLEQRLASQQKQCERKIEELEVERQQDQYVARMLDQPKNSRTKNTSATKLSVNNKLKR</sequence>
<dbReference type="AlphaFoldDB" id="A0ABD0J436"/>
<evidence type="ECO:0000256" key="1">
    <source>
        <dbReference type="SAM" id="Coils"/>
    </source>
</evidence>
<evidence type="ECO:0000313" key="3">
    <source>
        <dbReference type="EMBL" id="KAK7457737.1"/>
    </source>
</evidence>
<name>A0ABD0J436_9CAEN</name>
<comment type="caution">
    <text evidence="3">The sequence shown here is derived from an EMBL/GenBank/DDBJ whole genome shotgun (WGS) entry which is preliminary data.</text>
</comment>
<protein>
    <submittedName>
        <fullName evidence="3">Uncharacterized protein</fullName>
    </submittedName>
</protein>
<dbReference type="Proteomes" id="UP001519460">
    <property type="component" value="Unassembled WGS sequence"/>
</dbReference>
<keyword evidence="4" id="KW-1185">Reference proteome</keyword>
<feature type="region of interest" description="Disordered" evidence="2">
    <location>
        <begin position="211"/>
        <end position="233"/>
    </location>
</feature>
<keyword evidence="1" id="KW-0175">Coiled coil</keyword>
<evidence type="ECO:0000313" key="4">
    <source>
        <dbReference type="Proteomes" id="UP001519460"/>
    </source>
</evidence>
<feature type="coiled-coil region" evidence="1">
    <location>
        <begin position="146"/>
        <end position="201"/>
    </location>
</feature>
<dbReference type="PANTHER" id="PTHR35155">
    <property type="entry name" value="SPERMATOGENESIS-ASSOCIATED PROTEIN 24"/>
    <property type="match status" value="1"/>
</dbReference>
<dbReference type="Pfam" id="PF15175">
    <property type="entry name" value="SPATA24"/>
    <property type="match status" value="1"/>
</dbReference>
<dbReference type="PANTHER" id="PTHR35155:SF1">
    <property type="entry name" value="SPERMATOGENESIS-ASSOCIATED PROTEIN 24"/>
    <property type="match status" value="1"/>
</dbReference>
<dbReference type="EMBL" id="JACVVK020000670">
    <property type="protein sequence ID" value="KAK7457737.1"/>
    <property type="molecule type" value="Genomic_DNA"/>
</dbReference>
<dbReference type="InterPro" id="IPR029176">
    <property type="entry name" value="SPATA24"/>
</dbReference>
<proteinExistence type="predicted"/>
<gene>
    <name evidence="3" type="ORF">BaRGS_00039198</name>
</gene>